<reference evidence="2" key="1">
    <citation type="journal article" date="2020" name="Nat. Commun.">
        <title>Large-scale genome sequencing of mycorrhizal fungi provides insights into the early evolution of symbiotic traits.</title>
        <authorList>
            <person name="Miyauchi S."/>
            <person name="Kiss E."/>
            <person name="Kuo A."/>
            <person name="Drula E."/>
            <person name="Kohler A."/>
            <person name="Sanchez-Garcia M."/>
            <person name="Morin E."/>
            <person name="Andreopoulos B."/>
            <person name="Barry K.W."/>
            <person name="Bonito G."/>
            <person name="Buee M."/>
            <person name="Carver A."/>
            <person name="Chen C."/>
            <person name="Cichocki N."/>
            <person name="Clum A."/>
            <person name="Culley D."/>
            <person name="Crous P.W."/>
            <person name="Fauchery L."/>
            <person name="Girlanda M."/>
            <person name="Hayes R.D."/>
            <person name="Keri Z."/>
            <person name="LaButti K."/>
            <person name="Lipzen A."/>
            <person name="Lombard V."/>
            <person name="Magnuson J."/>
            <person name="Maillard F."/>
            <person name="Murat C."/>
            <person name="Nolan M."/>
            <person name="Ohm R.A."/>
            <person name="Pangilinan J."/>
            <person name="Pereira M.F."/>
            <person name="Perotto S."/>
            <person name="Peter M."/>
            <person name="Pfister S."/>
            <person name="Riley R."/>
            <person name="Sitrit Y."/>
            <person name="Stielow J.B."/>
            <person name="Szollosi G."/>
            <person name="Zifcakova L."/>
            <person name="Stursova M."/>
            <person name="Spatafora J.W."/>
            <person name="Tedersoo L."/>
            <person name="Vaario L.M."/>
            <person name="Yamada A."/>
            <person name="Yan M."/>
            <person name="Wang P."/>
            <person name="Xu J."/>
            <person name="Bruns T."/>
            <person name="Baldrian P."/>
            <person name="Vilgalys R."/>
            <person name="Dunand C."/>
            <person name="Henrissat B."/>
            <person name="Grigoriev I.V."/>
            <person name="Hibbett D."/>
            <person name="Nagy L.G."/>
            <person name="Martin F.M."/>
        </authorList>
    </citation>
    <scope>NUCLEOTIDE SEQUENCE</scope>
    <source>
        <strain evidence="2">UP504</strain>
    </source>
</reference>
<proteinExistence type="predicted"/>
<comment type="caution">
    <text evidence="2">The sequence shown here is derived from an EMBL/GenBank/DDBJ whole genome shotgun (WGS) entry which is preliminary data.</text>
</comment>
<organism evidence="2 3">
    <name type="scientific">Hydnum rufescens UP504</name>
    <dbReference type="NCBI Taxonomy" id="1448309"/>
    <lineage>
        <taxon>Eukaryota</taxon>
        <taxon>Fungi</taxon>
        <taxon>Dikarya</taxon>
        <taxon>Basidiomycota</taxon>
        <taxon>Agaricomycotina</taxon>
        <taxon>Agaricomycetes</taxon>
        <taxon>Cantharellales</taxon>
        <taxon>Hydnaceae</taxon>
        <taxon>Hydnum</taxon>
    </lineage>
</organism>
<evidence type="ECO:0000313" key="3">
    <source>
        <dbReference type="Proteomes" id="UP000886523"/>
    </source>
</evidence>
<feature type="transmembrane region" description="Helical" evidence="1">
    <location>
        <begin position="53"/>
        <end position="74"/>
    </location>
</feature>
<evidence type="ECO:0000256" key="1">
    <source>
        <dbReference type="SAM" id="Phobius"/>
    </source>
</evidence>
<dbReference type="EMBL" id="MU129131">
    <property type="protein sequence ID" value="KAF9505932.1"/>
    <property type="molecule type" value="Genomic_DNA"/>
</dbReference>
<evidence type="ECO:0000313" key="2">
    <source>
        <dbReference type="EMBL" id="KAF9505932.1"/>
    </source>
</evidence>
<name>A0A9P6AHF8_9AGAM</name>
<protein>
    <submittedName>
        <fullName evidence="2">Uncharacterized protein</fullName>
    </submittedName>
</protein>
<sequence length="82" mass="9044">MHNSFKGEHVDRFRMSLCGTLVVRDEPGNPLPTLGPMIRSASPHKIHWQSGKLLRLLTIKAAVCMAAPWAVLLVGKYDSGSF</sequence>
<gene>
    <name evidence="2" type="ORF">BS47DRAFT_482404</name>
</gene>
<keyword evidence="1" id="KW-0472">Membrane</keyword>
<keyword evidence="1" id="KW-1133">Transmembrane helix</keyword>
<keyword evidence="3" id="KW-1185">Reference proteome</keyword>
<keyword evidence="1" id="KW-0812">Transmembrane</keyword>
<dbReference type="Proteomes" id="UP000886523">
    <property type="component" value="Unassembled WGS sequence"/>
</dbReference>
<dbReference type="AlphaFoldDB" id="A0A9P6AHF8"/>
<accession>A0A9P6AHF8</accession>